<name>A0ABR2MU02_9ASPA</name>
<dbReference type="EMBL" id="JBBWWR010000005">
    <property type="protein sequence ID" value="KAK8966413.1"/>
    <property type="molecule type" value="Genomic_DNA"/>
</dbReference>
<reference evidence="1 2" key="1">
    <citation type="journal article" date="2022" name="Nat. Plants">
        <title>Genomes of leafy and leafless Platanthera orchids illuminate the evolution of mycoheterotrophy.</title>
        <authorList>
            <person name="Li M.H."/>
            <person name="Liu K.W."/>
            <person name="Li Z."/>
            <person name="Lu H.C."/>
            <person name="Ye Q.L."/>
            <person name="Zhang D."/>
            <person name="Wang J.Y."/>
            <person name="Li Y.F."/>
            <person name="Zhong Z.M."/>
            <person name="Liu X."/>
            <person name="Yu X."/>
            <person name="Liu D.K."/>
            <person name="Tu X.D."/>
            <person name="Liu B."/>
            <person name="Hao Y."/>
            <person name="Liao X.Y."/>
            <person name="Jiang Y.T."/>
            <person name="Sun W.H."/>
            <person name="Chen J."/>
            <person name="Chen Y.Q."/>
            <person name="Ai Y."/>
            <person name="Zhai J.W."/>
            <person name="Wu S.S."/>
            <person name="Zhou Z."/>
            <person name="Hsiao Y.Y."/>
            <person name="Wu W.L."/>
            <person name="Chen Y.Y."/>
            <person name="Lin Y.F."/>
            <person name="Hsu J.L."/>
            <person name="Li C.Y."/>
            <person name="Wang Z.W."/>
            <person name="Zhao X."/>
            <person name="Zhong W.Y."/>
            <person name="Ma X.K."/>
            <person name="Ma L."/>
            <person name="Huang J."/>
            <person name="Chen G.Z."/>
            <person name="Huang M.Z."/>
            <person name="Huang L."/>
            <person name="Peng D.H."/>
            <person name="Luo Y.B."/>
            <person name="Zou S.Q."/>
            <person name="Chen S.P."/>
            <person name="Lan S."/>
            <person name="Tsai W.C."/>
            <person name="Van de Peer Y."/>
            <person name="Liu Z.J."/>
        </authorList>
    </citation>
    <scope>NUCLEOTIDE SEQUENCE [LARGE SCALE GENOMIC DNA]</scope>
    <source>
        <strain evidence="1">Lor288</strain>
    </source>
</reference>
<sequence length="122" mass="14314">MQWDPGRTEMAALVVIRDYLTVDCFDAPGVIIEGDCLNLIKYCQRCFDSRFWDAHFPDADVLRFLFELPRVLFRYAPREANQTADFCSRFAISCIFLWTYFEDFPPVLSVVVHSDQKNILIF</sequence>
<evidence type="ECO:0008006" key="3">
    <source>
        <dbReference type="Google" id="ProtNLM"/>
    </source>
</evidence>
<evidence type="ECO:0000313" key="2">
    <source>
        <dbReference type="Proteomes" id="UP001412067"/>
    </source>
</evidence>
<accession>A0ABR2MU02</accession>
<dbReference type="Proteomes" id="UP001412067">
    <property type="component" value="Unassembled WGS sequence"/>
</dbReference>
<evidence type="ECO:0000313" key="1">
    <source>
        <dbReference type="EMBL" id="KAK8966413.1"/>
    </source>
</evidence>
<keyword evidence="2" id="KW-1185">Reference proteome</keyword>
<protein>
    <recommendedName>
        <fullName evidence="3">RNase H type-1 domain-containing protein</fullName>
    </recommendedName>
</protein>
<proteinExistence type="predicted"/>
<organism evidence="1 2">
    <name type="scientific">Platanthera guangdongensis</name>
    <dbReference type="NCBI Taxonomy" id="2320717"/>
    <lineage>
        <taxon>Eukaryota</taxon>
        <taxon>Viridiplantae</taxon>
        <taxon>Streptophyta</taxon>
        <taxon>Embryophyta</taxon>
        <taxon>Tracheophyta</taxon>
        <taxon>Spermatophyta</taxon>
        <taxon>Magnoliopsida</taxon>
        <taxon>Liliopsida</taxon>
        <taxon>Asparagales</taxon>
        <taxon>Orchidaceae</taxon>
        <taxon>Orchidoideae</taxon>
        <taxon>Orchideae</taxon>
        <taxon>Orchidinae</taxon>
        <taxon>Platanthera</taxon>
    </lineage>
</organism>
<comment type="caution">
    <text evidence="1">The sequence shown here is derived from an EMBL/GenBank/DDBJ whole genome shotgun (WGS) entry which is preliminary data.</text>
</comment>
<gene>
    <name evidence="1" type="ORF">KSP40_PGU014480</name>
</gene>